<gene>
    <name evidence="1" type="ORF">HPB50_009931</name>
</gene>
<sequence length="266" mass="28811">MKDGGLCPPHEVGKSRAGKSNARHYGREQDGGGAAAGLRVTVTAAVMVPVIERTASAETSWEGAPRKPEDRRWRHGTTEGKPNSADENQTLLTGSKRHTHKHRWTYHTVPSEMTALMNSLLARIFVDRLGGVISFGNKLHTRTPATKDVQVRRLINEPALDVDVKGGGVGAVPRQALHGLRHVDRNVAHLPLNAVLAAAAAAWPQRSQVYGAAFAEFAGVPRSPRWTVTEGPGVLSCVVLLRFLVTQPWTSRTPSRTTRASPLTRA</sequence>
<keyword evidence="2" id="KW-1185">Reference proteome</keyword>
<comment type="caution">
    <text evidence="1">The sequence shown here is derived from an EMBL/GenBank/DDBJ whole genome shotgun (WGS) entry which is preliminary data.</text>
</comment>
<dbReference type="EMBL" id="CM023485">
    <property type="protein sequence ID" value="KAH6930123.1"/>
    <property type="molecule type" value="Genomic_DNA"/>
</dbReference>
<reference evidence="1" key="1">
    <citation type="submission" date="2020-05" db="EMBL/GenBank/DDBJ databases">
        <title>Large-scale comparative analyses of tick genomes elucidate their genetic diversity and vector capacities.</title>
        <authorList>
            <person name="Jia N."/>
            <person name="Wang J."/>
            <person name="Shi W."/>
            <person name="Du L."/>
            <person name="Sun Y."/>
            <person name="Zhan W."/>
            <person name="Jiang J."/>
            <person name="Wang Q."/>
            <person name="Zhang B."/>
            <person name="Ji P."/>
            <person name="Sakyi L.B."/>
            <person name="Cui X."/>
            <person name="Yuan T."/>
            <person name="Jiang B."/>
            <person name="Yang W."/>
            <person name="Lam T.T.-Y."/>
            <person name="Chang Q."/>
            <person name="Ding S."/>
            <person name="Wang X."/>
            <person name="Zhu J."/>
            <person name="Ruan X."/>
            <person name="Zhao L."/>
            <person name="Wei J."/>
            <person name="Que T."/>
            <person name="Du C."/>
            <person name="Cheng J."/>
            <person name="Dai P."/>
            <person name="Han X."/>
            <person name="Huang E."/>
            <person name="Gao Y."/>
            <person name="Liu J."/>
            <person name="Shao H."/>
            <person name="Ye R."/>
            <person name="Li L."/>
            <person name="Wei W."/>
            <person name="Wang X."/>
            <person name="Wang C."/>
            <person name="Yang T."/>
            <person name="Huo Q."/>
            <person name="Li W."/>
            <person name="Guo W."/>
            <person name="Chen H."/>
            <person name="Zhou L."/>
            <person name="Ni X."/>
            <person name="Tian J."/>
            <person name="Zhou Y."/>
            <person name="Sheng Y."/>
            <person name="Liu T."/>
            <person name="Pan Y."/>
            <person name="Xia L."/>
            <person name="Li J."/>
            <person name="Zhao F."/>
            <person name="Cao W."/>
        </authorList>
    </citation>
    <scope>NUCLEOTIDE SEQUENCE</scope>
    <source>
        <strain evidence="1">Hyas-2018</strain>
    </source>
</reference>
<protein>
    <submittedName>
        <fullName evidence="1">Uncharacterized protein</fullName>
    </submittedName>
</protein>
<proteinExistence type="predicted"/>
<name>A0ACB7S8X9_HYAAI</name>
<accession>A0ACB7S8X9</accession>
<organism evidence="1 2">
    <name type="scientific">Hyalomma asiaticum</name>
    <name type="common">Tick</name>
    <dbReference type="NCBI Taxonomy" id="266040"/>
    <lineage>
        <taxon>Eukaryota</taxon>
        <taxon>Metazoa</taxon>
        <taxon>Ecdysozoa</taxon>
        <taxon>Arthropoda</taxon>
        <taxon>Chelicerata</taxon>
        <taxon>Arachnida</taxon>
        <taxon>Acari</taxon>
        <taxon>Parasitiformes</taxon>
        <taxon>Ixodida</taxon>
        <taxon>Ixodoidea</taxon>
        <taxon>Ixodidae</taxon>
        <taxon>Hyalomminae</taxon>
        <taxon>Hyalomma</taxon>
    </lineage>
</organism>
<evidence type="ECO:0000313" key="1">
    <source>
        <dbReference type="EMBL" id="KAH6930123.1"/>
    </source>
</evidence>
<dbReference type="Proteomes" id="UP000821845">
    <property type="component" value="Chromosome 5"/>
</dbReference>
<evidence type="ECO:0000313" key="2">
    <source>
        <dbReference type="Proteomes" id="UP000821845"/>
    </source>
</evidence>